<gene>
    <name evidence="3" type="ORF">NA56DRAFT_674574</name>
</gene>
<organism evidence="3 4">
    <name type="scientific">Hyaloscypha hepaticicola</name>
    <dbReference type="NCBI Taxonomy" id="2082293"/>
    <lineage>
        <taxon>Eukaryota</taxon>
        <taxon>Fungi</taxon>
        <taxon>Dikarya</taxon>
        <taxon>Ascomycota</taxon>
        <taxon>Pezizomycotina</taxon>
        <taxon>Leotiomycetes</taxon>
        <taxon>Helotiales</taxon>
        <taxon>Hyaloscyphaceae</taxon>
        <taxon>Hyaloscypha</taxon>
    </lineage>
</organism>
<dbReference type="SUPFAM" id="SSF48452">
    <property type="entry name" value="TPR-like"/>
    <property type="match status" value="1"/>
</dbReference>
<feature type="domain" description="Heterokaryon incompatibility" evidence="2">
    <location>
        <begin position="24"/>
        <end position="117"/>
    </location>
</feature>
<accession>A0A2J6PIM1</accession>
<dbReference type="OrthoDB" id="674604at2759"/>
<feature type="repeat" description="TPR" evidence="1">
    <location>
        <begin position="636"/>
        <end position="669"/>
    </location>
</feature>
<protein>
    <submittedName>
        <fullName evidence="3">HET-domain-containing protein</fullName>
    </submittedName>
</protein>
<dbReference type="InterPro" id="IPR019734">
    <property type="entry name" value="TPR_rpt"/>
</dbReference>
<evidence type="ECO:0000313" key="4">
    <source>
        <dbReference type="Proteomes" id="UP000235672"/>
    </source>
</evidence>
<dbReference type="Gene3D" id="1.25.40.10">
    <property type="entry name" value="Tetratricopeptide repeat domain"/>
    <property type="match status" value="2"/>
</dbReference>
<proteinExistence type="predicted"/>
<evidence type="ECO:0000259" key="2">
    <source>
        <dbReference type="Pfam" id="PF06985"/>
    </source>
</evidence>
<evidence type="ECO:0000256" key="1">
    <source>
        <dbReference type="PROSITE-ProRule" id="PRU00339"/>
    </source>
</evidence>
<dbReference type="Proteomes" id="UP000235672">
    <property type="component" value="Unassembled WGS sequence"/>
</dbReference>
<name>A0A2J6PIM1_9HELO</name>
<keyword evidence="1" id="KW-0802">TPR repeat</keyword>
<reference evidence="3 4" key="1">
    <citation type="submission" date="2016-05" db="EMBL/GenBank/DDBJ databases">
        <title>A degradative enzymes factory behind the ericoid mycorrhizal symbiosis.</title>
        <authorList>
            <consortium name="DOE Joint Genome Institute"/>
            <person name="Martino E."/>
            <person name="Morin E."/>
            <person name="Grelet G."/>
            <person name="Kuo A."/>
            <person name="Kohler A."/>
            <person name="Daghino S."/>
            <person name="Barry K."/>
            <person name="Choi C."/>
            <person name="Cichocki N."/>
            <person name="Clum A."/>
            <person name="Copeland A."/>
            <person name="Hainaut M."/>
            <person name="Haridas S."/>
            <person name="Labutti K."/>
            <person name="Lindquist E."/>
            <person name="Lipzen A."/>
            <person name="Khouja H.-R."/>
            <person name="Murat C."/>
            <person name="Ohm R."/>
            <person name="Olson A."/>
            <person name="Spatafora J."/>
            <person name="Veneault-Fourrey C."/>
            <person name="Henrissat B."/>
            <person name="Grigoriev I."/>
            <person name="Martin F."/>
            <person name="Perotto S."/>
        </authorList>
    </citation>
    <scope>NUCLEOTIDE SEQUENCE [LARGE SCALE GENOMIC DNA]</scope>
    <source>
        <strain evidence="3 4">UAMH 7357</strain>
    </source>
</reference>
<dbReference type="Pfam" id="PF06985">
    <property type="entry name" value="HET"/>
    <property type="match status" value="1"/>
</dbReference>
<dbReference type="PANTHER" id="PTHR10622">
    <property type="entry name" value="HET DOMAIN-CONTAINING PROTEIN"/>
    <property type="match status" value="1"/>
</dbReference>
<keyword evidence="4" id="KW-1185">Reference proteome</keyword>
<dbReference type="InterPro" id="IPR027417">
    <property type="entry name" value="P-loop_NTPase"/>
</dbReference>
<dbReference type="PANTHER" id="PTHR10622:SF11">
    <property type="entry name" value="HET-DOMAIN-CONTAINING PROTEIN"/>
    <property type="match status" value="1"/>
</dbReference>
<dbReference type="STRING" id="1745343.A0A2J6PIM1"/>
<dbReference type="PROSITE" id="PS50005">
    <property type="entry name" value="TPR"/>
    <property type="match status" value="1"/>
</dbReference>
<dbReference type="Pfam" id="PF13374">
    <property type="entry name" value="TPR_10"/>
    <property type="match status" value="2"/>
</dbReference>
<sequence length="803" mass="91384">MRLLHYNSDGEFSLTQFFDDIPRYAILSHTWGQEEVTFKDIMEGNGASKTGFDKIRFCGEQARRDRLQYFWVDTCCIDKSSSAELTEAINSMFRWYRNAAKCYVYLSDVSRSACDVKDTPNKPLWQSTFRTSKWFTRGWTLQELIAPASVEFFSKEGELFGNKASLEAHICEITGIPVKALRGGSLSDLSVTERISWSQKRETTCKEDIAYSLLGIFDVNMPLIYGEGREKAFGRLREEIDKAVKDRAGINHKDFSVAFSISNISDIEHFVAREEELTKIYTKLSGDGSHRTVLLHGLGGMGKTHLAIVYAKWHKDNYSSFARVARQILREYPSASRLNSVDTKGDLDEVVDAVKAWLSLPNNNRWLIIYNNYDNPKLPGNRDSAVIDIQKFLPELYQGSIIITTRSSQVKIGYLIHIGKLEDVSDSLEILSNTSGRGRLRDDPDAISLAQELDGLPLALATAGAYLDQVTMSISNYLRLYKDSYEDRTLYSTWQISFKHVERRNVLSAQLLRLWAYFDNQDLWFELLQHSDSKDPFHGAMRILSDHGLVEVHKSSQELLESQGYSIHGCVHSWTVHVLNQEWKYDLARVALNSVALHVPGEQAGRPWLTQLRLLQHATRCSHIVLNGLVPDDGMAETYFSLGYLFDVQSKLAEAEQMYQRALQGYEKAWGPEHTSTLDTMYQRALRGYETALGADNITTYIPALNTLWGLGSLFKLQADYTKARTMYSRALAGYEKIVGPEHSKCQSLQEILQDLKTIIEGEEMKGREEPVSDYQGNVSRLDSEGALSTSRRYKLFKELELR</sequence>
<dbReference type="InterPro" id="IPR010730">
    <property type="entry name" value="HET"/>
</dbReference>
<dbReference type="Gene3D" id="3.40.50.300">
    <property type="entry name" value="P-loop containing nucleotide triphosphate hydrolases"/>
    <property type="match status" value="1"/>
</dbReference>
<dbReference type="InterPro" id="IPR011990">
    <property type="entry name" value="TPR-like_helical_dom_sf"/>
</dbReference>
<dbReference type="SUPFAM" id="SSF52540">
    <property type="entry name" value="P-loop containing nucleoside triphosphate hydrolases"/>
    <property type="match status" value="1"/>
</dbReference>
<dbReference type="AlphaFoldDB" id="A0A2J6PIM1"/>
<dbReference type="EMBL" id="KZ613526">
    <property type="protein sequence ID" value="PMD13864.1"/>
    <property type="molecule type" value="Genomic_DNA"/>
</dbReference>
<evidence type="ECO:0000313" key="3">
    <source>
        <dbReference type="EMBL" id="PMD13864.1"/>
    </source>
</evidence>